<reference evidence="3" key="1">
    <citation type="submission" date="2022-11" db="UniProtKB">
        <authorList>
            <consortium name="WormBaseParasite"/>
        </authorList>
    </citation>
    <scope>IDENTIFICATION</scope>
</reference>
<evidence type="ECO:0000256" key="1">
    <source>
        <dbReference type="SAM" id="MobiDB-lite"/>
    </source>
</evidence>
<accession>A0A915J3D6</accession>
<keyword evidence="2" id="KW-1185">Reference proteome</keyword>
<protein>
    <submittedName>
        <fullName evidence="3">Uncharacterized protein</fullName>
    </submittedName>
</protein>
<sequence>MQRILIDFIRLKKGSNDSLQQSKNSDDEIAHASENSDNTVFDEKITDNISIEEADLDEVQPDKDESAKLLGNKKIYGFNQKWLKDFPWLRLVSKNERQIYCDICGSKNVASQWASRKTKRMKNAAEVAKTKAGKDVILFMRKTKDLVNFTQLKAIVEQHLSILEDLYTSGQFTNGPMAAKLLRGTMNNNGEMLTGKYAALCTQELIRTSTIREETCNHVQVEVITQHIESKP</sequence>
<proteinExistence type="predicted"/>
<dbReference type="WBParaSite" id="nRc.2.0.1.t20368-RA">
    <property type="protein sequence ID" value="nRc.2.0.1.t20368-RA"/>
    <property type="gene ID" value="nRc.2.0.1.g20368"/>
</dbReference>
<dbReference type="Proteomes" id="UP000887565">
    <property type="component" value="Unplaced"/>
</dbReference>
<evidence type="ECO:0000313" key="3">
    <source>
        <dbReference type="WBParaSite" id="nRc.2.0.1.t20368-RA"/>
    </source>
</evidence>
<dbReference type="AlphaFoldDB" id="A0A915J3D6"/>
<organism evidence="2 3">
    <name type="scientific">Romanomermis culicivorax</name>
    <name type="common">Nematode worm</name>
    <dbReference type="NCBI Taxonomy" id="13658"/>
    <lineage>
        <taxon>Eukaryota</taxon>
        <taxon>Metazoa</taxon>
        <taxon>Ecdysozoa</taxon>
        <taxon>Nematoda</taxon>
        <taxon>Enoplea</taxon>
        <taxon>Dorylaimia</taxon>
        <taxon>Mermithida</taxon>
        <taxon>Mermithoidea</taxon>
        <taxon>Mermithidae</taxon>
        <taxon>Romanomermis</taxon>
    </lineage>
</organism>
<name>A0A915J3D6_ROMCU</name>
<evidence type="ECO:0000313" key="2">
    <source>
        <dbReference type="Proteomes" id="UP000887565"/>
    </source>
</evidence>
<feature type="region of interest" description="Disordered" evidence="1">
    <location>
        <begin position="17"/>
        <end position="37"/>
    </location>
</feature>